<reference evidence="2" key="1">
    <citation type="submission" date="2019-09" db="EMBL/GenBank/DDBJ databases">
        <title>Bird 10,000 Genomes (B10K) Project - Family phase.</title>
        <authorList>
            <person name="Zhang G."/>
        </authorList>
    </citation>
    <scope>NUCLEOTIDE SEQUENCE</scope>
    <source>
        <strain evidence="2">OUT-0061</strain>
        <tissue evidence="2">Blood</tissue>
    </source>
</reference>
<accession>A0A851VRG0</accession>
<dbReference type="GO" id="GO:0072542">
    <property type="term" value="F:protein phosphatase activator activity"/>
    <property type="evidence" value="ECO:0007669"/>
    <property type="project" value="TreeGrafter"/>
</dbReference>
<dbReference type="InterPro" id="IPR016024">
    <property type="entry name" value="ARM-type_fold"/>
</dbReference>
<proteinExistence type="predicted"/>
<dbReference type="Pfam" id="PF04802">
    <property type="entry name" value="PP4R3"/>
    <property type="match status" value="1"/>
</dbReference>
<dbReference type="GO" id="GO:0030289">
    <property type="term" value="C:protein phosphatase 4 complex"/>
    <property type="evidence" value="ECO:0007669"/>
    <property type="project" value="TreeGrafter"/>
</dbReference>
<organism evidence="2 3">
    <name type="scientific">Copsychus sechellarum</name>
    <dbReference type="NCBI Taxonomy" id="797021"/>
    <lineage>
        <taxon>Eukaryota</taxon>
        <taxon>Metazoa</taxon>
        <taxon>Chordata</taxon>
        <taxon>Craniata</taxon>
        <taxon>Vertebrata</taxon>
        <taxon>Euteleostomi</taxon>
        <taxon>Archelosauria</taxon>
        <taxon>Archosauria</taxon>
        <taxon>Dinosauria</taxon>
        <taxon>Saurischia</taxon>
        <taxon>Theropoda</taxon>
        <taxon>Coelurosauria</taxon>
        <taxon>Aves</taxon>
        <taxon>Neognathae</taxon>
        <taxon>Neoaves</taxon>
        <taxon>Telluraves</taxon>
        <taxon>Australaves</taxon>
        <taxon>Passeriformes</taxon>
        <taxon>Muscicapidae</taxon>
        <taxon>Copsychus</taxon>
    </lineage>
</organism>
<sequence>SRFMDLPTCELPRLGEIADLVTSVRLSRIHKGKLALALRNEGYIPKLLQLFRVCERVKNTEGLHLLFDIVRGILYLDKAILFEVMFSDECILDVVGCLEYDPCLAQPGWHRESLTKRTKLHEVIPTRNPELRQKIHLVSRAQYIRAIIMPNPSDFEEGFLSTLNSFISSSKEEILRGLQQDEDFLPEIFAKLTNEATAGEQRCELVKFFKEFCAFFFTLPEKRDEFLQTLAKLGFLPILEMLMGVDNRQVRSAATDILSYLVEFSPAMVQEFVMQEARQSENDTQLIIEVIKQIICSPDPEFGGDNQLMEILRALIDPEKMLTMASNLEIFEFLDIFYDHYIHVLTAPLLADTSEEWYEIGNDNLNFFPFEGQYTLIYLVDNYQTAEILASVLELLSFCLERHKYHMKIYIMNKDLLRRTLVLMKSKHKFLALCAVRFMRRIIGLKDEHYNRYITLGNLFEPVVNAVLDNRNRCNLLNSALLELFEFIRMEDIQFLIAHIVENFSDALESLKYIHTFQGLKTKYEQEKDRQKEKPN</sequence>
<keyword evidence="3" id="KW-1185">Reference proteome</keyword>
<dbReference type="InterPro" id="IPR011989">
    <property type="entry name" value="ARM-like"/>
</dbReference>
<feature type="non-terminal residue" evidence="2">
    <location>
        <position position="1"/>
    </location>
</feature>
<dbReference type="PANTHER" id="PTHR23318">
    <property type="entry name" value="ATP SYNTHASE GAMMA-RELATED"/>
    <property type="match status" value="1"/>
</dbReference>
<feature type="domain" description="Serine/threonine-protein phosphatase 4 regulatory subunit 3-like central" evidence="1">
    <location>
        <begin position="16"/>
        <end position="526"/>
    </location>
</feature>
<dbReference type="SUPFAM" id="SSF48371">
    <property type="entry name" value="ARM repeat"/>
    <property type="match status" value="1"/>
</dbReference>
<comment type="caution">
    <text evidence="2">The sequence shown here is derived from an EMBL/GenBank/DDBJ whole genome shotgun (WGS) entry which is preliminary data.</text>
</comment>
<dbReference type="GO" id="GO:0006974">
    <property type="term" value="P:DNA damage response"/>
    <property type="evidence" value="ECO:0007669"/>
    <property type="project" value="TreeGrafter"/>
</dbReference>
<dbReference type="GO" id="GO:0005654">
    <property type="term" value="C:nucleoplasm"/>
    <property type="evidence" value="ECO:0007669"/>
    <property type="project" value="TreeGrafter"/>
</dbReference>
<dbReference type="InterPro" id="IPR051137">
    <property type="entry name" value="PP4R3-like"/>
</dbReference>
<dbReference type="Proteomes" id="UP000659062">
    <property type="component" value="Unassembled WGS sequence"/>
</dbReference>
<evidence type="ECO:0000313" key="3">
    <source>
        <dbReference type="Proteomes" id="UP000659062"/>
    </source>
</evidence>
<evidence type="ECO:0000259" key="1">
    <source>
        <dbReference type="Pfam" id="PF04802"/>
    </source>
</evidence>
<feature type="non-terminal residue" evidence="2">
    <location>
        <position position="536"/>
    </location>
</feature>
<protein>
    <submittedName>
        <fullName evidence="2">P4R3B phosphatase</fullName>
    </submittedName>
</protein>
<dbReference type="AlphaFoldDB" id="A0A851VRG0"/>
<dbReference type="PANTHER" id="PTHR23318:SF18">
    <property type="entry name" value="SERINE_THREONINE-PROTEIN PHOSPHATASE 4 REGULATORY SUBUNIT 3B"/>
    <property type="match status" value="1"/>
</dbReference>
<name>A0A851VRG0_9PASS</name>
<dbReference type="OrthoDB" id="27483at2759"/>
<dbReference type="EMBL" id="WBNE01000106">
    <property type="protein sequence ID" value="NXD43602.1"/>
    <property type="molecule type" value="Genomic_DNA"/>
</dbReference>
<evidence type="ECO:0000313" key="2">
    <source>
        <dbReference type="EMBL" id="NXD43602.1"/>
    </source>
</evidence>
<dbReference type="Gene3D" id="1.25.10.10">
    <property type="entry name" value="Leucine-rich Repeat Variant"/>
    <property type="match status" value="1"/>
</dbReference>
<dbReference type="InterPro" id="IPR006887">
    <property type="entry name" value="P4R3-like_central_dom"/>
</dbReference>
<gene>
    <name evidence="2" type="primary">Ppp4r3b_1</name>
    <name evidence="2" type="ORF">COPSEC_R02714</name>
</gene>